<dbReference type="RefSeq" id="WP_345258348.1">
    <property type="nucleotide sequence ID" value="NZ_BAABGY010000019.1"/>
</dbReference>
<name>A0ABP8HU09_9BACT</name>
<dbReference type="EMBL" id="BAABGY010000019">
    <property type="protein sequence ID" value="GAA4344419.1"/>
    <property type="molecule type" value="Genomic_DNA"/>
</dbReference>
<evidence type="ECO:0000313" key="1">
    <source>
        <dbReference type="EMBL" id="GAA4344419.1"/>
    </source>
</evidence>
<protein>
    <submittedName>
        <fullName evidence="1">Uncharacterized protein</fullName>
    </submittedName>
</protein>
<keyword evidence="2" id="KW-1185">Reference proteome</keyword>
<organism evidence="1 2">
    <name type="scientific">Flaviaesturariibacter amylovorans</name>
    <dbReference type="NCBI Taxonomy" id="1084520"/>
    <lineage>
        <taxon>Bacteria</taxon>
        <taxon>Pseudomonadati</taxon>
        <taxon>Bacteroidota</taxon>
        <taxon>Chitinophagia</taxon>
        <taxon>Chitinophagales</taxon>
        <taxon>Chitinophagaceae</taxon>
        <taxon>Flaviaestuariibacter</taxon>
    </lineage>
</organism>
<dbReference type="Proteomes" id="UP001501725">
    <property type="component" value="Unassembled WGS sequence"/>
</dbReference>
<reference evidence="2" key="1">
    <citation type="journal article" date="2019" name="Int. J. Syst. Evol. Microbiol.">
        <title>The Global Catalogue of Microorganisms (GCM) 10K type strain sequencing project: providing services to taxonomists for standard genome sequencing and annotation.</title>
        <authorList>
            <consortium name="The Broad Institute Genomics Platform"/>
            <consortium name="The Broad Institute Genome Sequencing Center for Infectious Disease"/>
            <person name="Wu L."/>
            <person name="Ma J."/>
        </authorList>
    </citation>
    <scope>NUCLEOTIDE SEQUENCE [LARGE SCALE GENOMIC DNA]</scope>
    <source>
        <strain evidence="2">JCM 17919</strain>
    </source>
</reference>
<proteinExistence type="predicted"/>
<comment type="caution">
    <text evidence="1">The sequence shown here is derived from an EMBL/GenBank/DDBJ whole genome shotgun (WGS) entry which is preliminary data.</text>
</comment>
<gene>
    <name evidence="1" type="ORF">GCM10023184_45700</name>
</gene>
<accession>A0ABP8HU09</accession>
<sequence>MDRLEEWHEMNAELADLSRQFADGVREKRSATHLRELNTRIVGLLKQMKEYREHFESMLKGQEKR</sequence>
<evidence type="ECO:0000313" key="2">
    <source>
        <dbReference type="Proteomes" id="UP001501725"/>
    </source>
</evidence>